<accession>A0A6C0U440</accession>
<dbReference type="Proteomes" id="UP000477680">
    <property type="component" value="Chromosome"/>
</dbReference>
<dbReference type="AlphaFoldDB" id="A0A6C0U440"/>
<gene>
    <name evidence="3" type="ORF">G3T16_17400</name>
</gene>
<dbReference type="KEGG" id="kim:G3T16_17400"/>
<feature type="domain" description="Acyl-CoA thioesterase-like N-terminal HotDog" evidence="1">
    <location>
        <begin position="34"/>
        <end position="111"/>
    </location>
</feature>
<evidence type="ECO:0000259" key="1">
    <source>
        <dbReference type="Pfam" id="PF13622"/>
    </source>
</evidence>
<dbReference type="Pfam" id="PF13622">
    <property type="entry name" value="4HBT_3"/>
    <property type="match status" value="1"/>
</dbReference>
<dbReference type="EMBL" id="CP048711">
    <property type="protein sequence ID" value="QIB66902.1"/>
    <property type="molecule type" value="Genomic_DNA"/>
</dbReference>
<protein>
    <submittedName>
        <fullName evidence="3">Thioesterase family protein</fullName>
    </submittedName>
</protein>
<proteinExistence type="predicted"/>
<dbReference type="Gene3D" id="2.40.160.210">
    <property type="entry name" value="Acyl-CoA thioesterase, double hotdog domain"/>
    <property type="match status" value="1"/>
</dbReference>
<evidence type="ECO:0000259" key="2">
    <source>
        <dbReference type="Pfam" id="PF20789"/>
    </source>
</evidence>
<dbReference type="SUPFAM" id="SSF54637">
    <property type="entry name" value="Thioesterase/thiol ester dehydrase-isomerase"/>
    <property type="match status" value="2"/>
</dbReference>
<feature type="domain" description="Acyl-CoA thioesterase-like C-terminal" evidence="2">
    <location>
        <begin position="136"/>
        <end position="269"/>
    </location>
</feature>
<evidence type="ECO:0000313" key="4">
    <source>
        <dbReference type="Proteomes" id="UP000477680"/>
    </source>
</evidence>
<dbReference type="InterPro" id="IPR029069">
    <property type="entry name" value="HotDog_dom_sf"/>
</dbReference>
<dbReference type="InterPro" id="IPR049449">
    <property type="entry name" value="TesB_ACOT8-like_N"/>
</dbReference>
<name>A0A6C0U440_9GAMM</name>
<keyword evidence="4" id="KW-1185">Reference proteome</keyword>
<dbReference type="RefSeq" id="WP_163496332.1">
    <property type="nucleotide sequence ID" value="NZ_CP048711.1"/>
</dbReference>
<reference evidence="3 4" key="1">
    <citation type="submission" date="2020-02" db="EMBL/GenBank/DDBJ databases">
        <title>Genome sequencing for Kineobactrum sp. M2.</title>
        <authorList>
            <person name="Park S.-J."/>
        </authorList>
    </citation>
    <scope>NUCLEOTIDE SEQUENCE [LARGE SCALE GENOMIC DNA]</scope>
    <source>
        <strain evidence="3 4">M2</strain>
    </source>
</reference>
<dbReference type="InterPro" id="IPR049450">
    <property type="entry name" value="ACOT8-like_C"/>
</dbReference>
<dbReference type="Pfam" id="PF20789">
    <property type="entry name" value="4HBT_3C"/>
    <property type="match status" value="1"/>
</dbReference>
<sequence length="272" mass="30060">MTKGELPVHPLDQALALKPVDRGRWQGATSQDYANMVGPFGGTTGAILLRAVLSHDELLGEPVSLTVNFAAPVADGNFEVIARPLRTNRNSQHWWVEMLQGEQVVTFATVVTARRRDTWASTEVEFPVVPPASELPAFSKEGVPPWPGNYDMRFVDGELMGEPDRDNPSRSRLWIRDRPSRPLDFVSLSALCDAFFPRIYIRRPKLVPIGTVSLSTYFHACGEQLASAGTEHVLGVARANHFGKGFFDQSAEVWSGGGELLATTHQVVYFKE</sequence>
<organism evidence="3 4">
    <name type="scientific">Kineobactrum salinum</name>
    <dbReference type="NCBI Taxonomy" id="2708301"/>
    <lineage>
        <taxon>Bacteria</taxon>
        <taxon>Pseudomonadati</taxon>
        <taxon>Pseudomonadota</taxon>
        <taxon>Gammaproteobacteria</taxon>
        <taxon>Cellvibrionales</taxon>
        <taxon>Halieaceae</taxon>
        <taxon>Kineobactrum</taxon>
    </lineage>
</organism>
<evidence type="ECO:0000313" key="3">
    <source>
        <dbReference type="EMBL" id="QIB66902.1"/>
    </source>
</evidence>
<dbReference type="InterPro" id="IPR042171">
    <property type="entry name" value="Acyl-CoA_hotdog"/>
</dbReference>